<sequence>MTRKEAGVLNIRFKTGFVFYAMHGSRKVELKGHLDINLAPSSETDRSSSLEVRFLDESEKEVASLSIISEGLDNDIRSICSDVCWDYSEQDCSKSAQKLLKTCAESPNRIRTEAEFSVHDGEISIACTGLVTVFCDCHE</sequence>
<dbReference type="AlphaFoldDB" id="A0A1U9LJ54"/>
<dbReference type="KEGG" id="aper:A0U91_15675"/>
<geneLocation type="plasmid" evidence="2">
    <name>pac1084_1</name>
</geneLocation>
<proteinExistence type="predicted"/>
<dbReference type="EMBL" id="CP014688">
    <property type="protein sequence ID" value="AQT06452.1"/>
    <property type="molecule type" value="Genomic_DNA"/>
</dbReference>
<gene>
    <name evidence="1" type="ORF">A0U91_15675</name>
</gene>
<protein>
    <submittedName>
        <fullName evidence="1">Uncharacterized protein</fullName>
    </submittedName>
</protein>
<evidence type="ECO:0000313" key="1">
    <source>
        <dbReference type="EMBL" id="AQT06452.1"/>
    </source>
</evidence>
<keyword evidence="1" id="KW-0614">Plasmid</keyword>
<accession>A0A1U9LJ54</accession>
<organism evidence="1 2">
    <name type="scientific">Acetobacter persici</name>
    <dbReference type="NCBI Taxonomy" id="1076596"/>
    <lineage>
        <taxon>Bacteria</taxon>
        <taxon>Pseudomonadati</taxon>
        <taxon>Pseudomonadota</taxon>
        <taxon>Alphaproteobacteria</taxon>
        <taxon>Acetobacterales</taxon>
        <taxon>Acetobacteraceae</taxon>
        <taxon>Acetobacter</taxon>
    </lineage>
</organism>
<evidence type="ECO:0000313" key="2">
    <source>
        <dbReference type="Proteomes" id="UP000189055"/>
    </source>
</evidence>
<name>A0A1U9LJ54_9PROT</name>
<dbReference type="Proteomes" id="UP000189055">
    <property type="component" value="Plasmid pAC1084_1"/>
</dbReference>
<reference evidence="1 2" key="1">
    <citation type="submission" date="2016-03" db="EMBL/GenBank/DDBJ databases">
        <title>Acetic acid bacteria sequencing.</title>
        <authorList>
            <person name="Brandt J."/>
            <person name="Jakob F."/>
            <person name="Vogel R.F."/>
        </authorList>
    </citation>
    <scope>NUCLEOTIDE SEQUENCE [LARGE SCALE GENOMIC DNA]</scope>
    <source>
        <strain evidence="1 2">TMW2.1084</strain>
        <plasmid evidence="2">pac1084_1</plasmid>
    </source>
</reference>